<dbReference type="SUPFAM" id="SSF52047">
    <property type="entry name" value="RNI-like"/>
    <property type="match status" value="1"/>
</dbReference>
<reference evidence="1" key="1">
    <citation type="journal article" date="2018" name="Genome Biol. Evol.">
        <title>Genomics and development of Lentinus tigrinus, a white-rot wood-decaying mushroom with dimorphic fruiting bodies.</title>
        <authorList>
            <person name="Wu B."/>
            <person name="Xu Z."/>
            <person name="Knudson A."/>
            <person name="Carlson A."/>
            <person name="Chen N."/>
            <person name="Kovaka S."/>
            <person name="LaButti K."/>
            <person name="Lipzen A."/>
            <person name="Pennachio C."/>
            <person name="Riley R."/>
            <person name="Schakwitz W."/>
            <person name="Umezawa K."/>
            <person name="Ohm R.A."/>
            <person name="Grigoriev I.V."/>
            <person name="Nagy L.G."/>
            <person name="Gibbons J."/>
            <person name="Hibbett D."/>
        </authorList>
    </citation>
    <scope>NUCLEOTIDE SEQUENCE [LARGE SCALE GENOMIC DNA]</scope>
    <source>
        <strain evidence="1">ALCF2SS1-6</strain>
    </source>
</reference>
<evidence type="ECO:0008006" key="3">
    <source>
        <dbReference type="Google" id="ProtNLM"/>
    </source>
</evidence>
<dbReference type="Gene3D" id="3.80.10.10">
    <property type="entry name" value="Ribonuclease Inhibitor"/>
    <property type="match status" value="1"/>
</dbReference>
<evidence type="ECO:0000313" key="1">
    <source>
        <dbReference type="EMBL" id="RPD59213.1"/>
    </source>
</evidence>
<dbReference type="EMBL" id="ML122271">
    <property type="protein sequence ID" value="RPD59213.1"/>
    <property type="molecule type" value="Genomic_DNA"/>
</dbReference>
<organism evidence="1 2">
    <name type="scientific">Lentinus tigrinus ALCF2SS1-6</name>
    <dbReference type="NCBI Taxonomy" id="1328759"/>
    <lineage>
        <taxon>Eukaryota</taxon>
        <taxon>Fungi</taxon>
        <taxon>Dikarya</taxon>
        <taxon>Basidiomycota</taxon>
        <taxon>Agaricomycotina</taxon>
        <taxon>Agaricomycetes</taxon>
        <taxon>Polyporales</taxon>
        <taxon>Polyporaceae</taxon>
        <taxon>Lentinus</taxon>
    </lineage>
</organism>
<name>A0A5C2S5Y1_9APHY</name>
<gene>
    <name evidence="1" type="ORF">L227DRAFT_612197</name>
</gene>
<sequence length="450" mass="49447">MHVPILESLRLEGPELFPSDPGTARILHALQSRCGQEHWTASTPLLRHLHIRSLGIPWEASLYQNLSVLDLRAPGMSPPTITRLLDILRQCPDLDSFALQTPTLTELSVSTTEAEWMVHLPRLRTFHLDGPPPGQIAEILEHLTLPPTTHYTLSTVDSPILPSQYPVLPADHSHFPALSSFRVIDFKQVGPGSILLQCSHITPDDPILTLAVGVSDIAAGLANLSSAIDVTAVESLSVSLQEGTEITFADWCATLCEFASLTTLHLVGATNNTIRSALGTLWTPLAHCPTSPSSPSPRSPTGSPARSLCGKLSELALSEVETPCRVSTDLLWLCDELYYMCGLDETAAEQAARELGLPPSYRNEETAFDNPSWNLYRYWLGDGKLYRRVETPADLHAALEELGFRPEVVPLADFSEAALSHLDVRNWARRLAYTVYHQAAQIPPMPQARF</sequence>
<keyword evidence="2" id="KW-1185">Reference proteome</keyword>
<protein>
    <recommendedName>
        <fullName evidence="3">F-box domain-containing protein</fullName>
    </recommendedName>
</protein>
<dbReference type="AlphaFoldDB" id="A0A5C2S5Y1"/>
<dbReference type="STRING" id="1328759.A0A5C2S5Y1"/>
<dbReference type="InterPro" id="IPR032675">
    <property type="entry name" value="LRR_dom_sf"/>
</dbReference>
<evidence type="ECO:0000313" key="2">
    <source>
        <dbReference type="Proteomes" id="UP000313359"/>
    </source>
</evidence>
<dbReference type="OrthoDB" id="2738447at2759"/>
<dbReference type="Proteomes" id="UP000313359">
    <property type="component" value="Unassembled WGS sequence"/>
</dbReference>
<accession>A0A5C2S5Y1</accession>
<proteinExistence type="predicted"/>